<gene>
    <name evidence="2" type="ORF">QWZ16_04190</name>
</gene>
<dbReference type="EMBL" id="JAUFQC010000001">
    <property type="protein sequence ID" value="MDN3608933.1"/>
    <property type="molecule type" value="Genomic_DNA"/>
</dbReference>
<accession>A0ABT8BS55</accession>
<evidence type="ECO:0000313" key="3">
    <source>
        <dbReference type="Proteomes" id="UP001238540"/>
    </source>
</evidence>
<name>A0ABT8BS55_9VIBR</name>
<proteinExistence type="predicted"/>
<dbReference type="Proteomes" id="UP001238540">
    <property type="component" value="Unassembled WGS sequence"/>
</dbReference>
<evidence type="ECO:0000256" key="1">
    <source>
        <dbReference type="SAM" id="MobiDB-lite"/>
    </source>
</evidence>
<sequence length="69" mass="7557">MPYCSIHDHDSMATMRDLSEVLNHNVFVYTRMTIASPMPLAGQSESPTQIAAASRTRPCASPSPYDRGS</sequence>
<evidence type="ECO:0000313" key="2">
    <source>
        <dbReference type="EMBL" id="MDN3608933.1"/>
    </source>
</evidence>
<keyword evidence="3" id="KW-1185">Reference proteome</keyword>
<feature type="region of interest" description="Disordered" evidence="1">
    <location>
        <begin position="40"/>
        <end position="69"/>
    </location>
</feature>
<comment type="caution">
    <text evidence="2">The sequence shown here is derived from an EMBL/GenBank/DDBJ whole genome shotgun (WGS) entry which is preliminary data.</text>
</comment>
<protein>
    <submittedName>
        <fullName evidence="2">Uncharacterized protein</fullName>
    </submittedName>
</protein>
<dbReference type="RefSeq" id="WP_290310846.1">
    <property type="nucleotide sequence ID" value="NZ_JAUFQC010000001.1"/>
</dbReference>
<reference evidence="3" key="1">
    <citation type="journal article" date="2019" name="Int. J. Syst. Evol. Microbiol.">
        <title>The Global Catalogue of Microorganisms (GCM) 10K type strain sequencing project: providing services to taxonomists for standard genome sequencing and annotation.</title>
        <authorList>
            <consortium name="The Broad Institute Genomics Platform"/>
            <consortium name="The Broad Institute Genome Sequencing Center for Infectious Disease"/>
            <person name="Wu L."/>
            <person name="Ma J."/>
        </authorList>
    </citation>
    <scope>NUCLEOTIDE SEQUENCE [LARGE SCALE GENOMIC DNA]</scope>
    <source>
        <strain evidence="3">CECT 7398</strain>
    </source>
</reference>
<organism evidence="2 3">
    <name type="scientific">Vibrio ostreicida</name>
    <dbReference type="NCBI Taxonomy" id="526588"/>
    <lineage>
        <taxon>Bacteria</taxon>
        <taxon>Pseudomonadati</taxon>
        <taxon>Pseudomonadota</taxon>
        <taxon>Gammaproteobacteria</taxon>
        <taxon>Vibrionales</taxon>
        <taxon>Vibrionaceae</taxon>
        <taxon>Vibrio</taxon>
    </lineage>
</organism>